<evidence type="ECO:0000256" key="1">
    <source>
        <dbReference type="SAM" id="Phobius"/>
    </source>
</evidence>
<keyword evidence="3" id="KW-1185">Reference proteome</keyword>
<comment type="caution">
    <text evidence="2">The sequence shown here is derived from an EMBL/GenBank/DDBJ whole genome shotgun (WGS) entry which is preliminary data.</text>
</comment>
<reference evidence="2 3" key="1">
    <citation type="submission" date="2015-01" db="EMBL/GenBank/DDBJ databases">
        <title>Evolution of Trichinella species and genotypes.</title>
        <authorList>
            <person name="Korhonen P.K."/>
            <person name="Edoardo P."/>
            <person name="Giuseppe L.R."/>
            <person name="Gasser R.B."/>
        </authorList>
    </citation>
    <scope>NUCLEOTIDE SEQUENCE [LARGE SCALE GENOMIC DNA]</scope>
    <source>
        <strain evidence="2">ISS2496</strain>
    </source>
</reference>
<organism evidence="2 3">
    <name type="scientific">Trichinella patagoniensis</name>
    <dbReference type="NCBI Taxonomy" id="990121"/>
    <lineage>
        <taxon>Eukaryota</taxon>
        <taxon>Metazoa</taxon>
        <taxon>Ecdysozoa</taxon>
        <taxon>Nematoda</taxon>
        <taxon>Enoplea</taxon>
        <taxon>Dorylaimia</taxon>
        <taxon>Trichinellida</taxon>
        <taxon>Trichinellidae</taxon>
        <taxon>Trichinella</taxon>
    </lineage>
</organism>
<protein>
    <submittedName>
        <fullName evidence="2">Uncharacterized protein</fullName>
    </submittedName>
</protein>
<accession>A0A0V1AEE5</accession>
<sequence length="97" mass="11107">MGQKRMRASIKCIVSPCITFNKSILLGNHSWIRLEPQDEVELYLSIQESCFRHAEKAATAKVDLFAFLTTFFLLLCIIKLQTCGKVFLCIHGVHMNF</sequence>
<dbReference type="AlphaFoldDB" id="A0A0V1AEE5"/>
<evidence type="ECO:0000313" key="2">
    <source>
        <dbReference type="EMBL" id="KRY23006.1"/>
    </source>
</evidence>
<keyword evidence="1" id="KW-1133">Transmembrane helix</keyword>
<keyword evidence="1" id="KW-0812">Transmembrane</keyword>
<evidence type="ECO:0000313" key="3">
    <source>
        <dbReference type="Proteomes" id="UP000054783"/>
    </source>
</evidence>
<proteinExistence type="predicted"/>
<keyword evidence="1" id="KW-0472">Membrane</keyword>
<dbReference type="Proteomes" id="UP000054783">
    <property type="component" value="Unassembled WGS sequence"/>
</dbReference>
<name>A0A0V1AEE5_9BILA</name>
<feature type="transmembrane region" description="Helical" evidence="1">
    <location>
        <begin position="62"/>
        <end position="80"/>
    </location>
</feature>
<dbReference type="EMBL" id="JYDQ01000006">
    <property type="protein sequence ID" value="KRY23006.1"/>
    <property type="molecule type" value="Genomic_DNA"/>
</dbReference>
<gene>
    <name evidence="2" type="ORF">T12_14399</name>
</gene>